<organism evidence="2 3">
    <name type="scientific">Microcystis panniformis FACHB-1757</name>
    <dbReference type="NCBI Taxonomy" id="1638788"/>
    <lineage>
        <taxon>Bacteria</taxon>
        <taxon>Bacillati</taxon>
        <taxon>Cyanobacteriota</taxon>
        <taxon>Cyanophyceae</taxon>
        <taxon>Oscillatoriophycideae</taxon>
        <taxon>Chroococcales</taxon>
        <taxon>Microcystaceae</taxon>
        <taxon>Microcystis</taxon>
    </lineage>
</organism>
<evidence type="ECO:0000313" key="2">
    <source>
        <dbReference type="EMBL" id="AKV70818.1"/>
    </source>
</evidence>
<sequence length="461" mass="52526">MSNLSLGAQPPLEFIPPDLNPLLLKGCQIFLPLWLQTQTNLREISAANLETLITFYQKSQEKKVRLLLAFRHPSINDPYCMAYLLWKLVPKKAQELGIKLNKPIHAHFMYDRGIPLWAGERVGWLYSKLGGTPIQRGKADLIGLRSARRLLLEGDYPLAAAPEGATNGHNELVSAIEPGISQLAFWGVDDVIKAKQQQEVIILPIGIQYFYLTPVWQEIERILTNLETDSGLESIPNSSLEEKVLYERLFRLGERLLSLMEDFYRDFYYQSLPVVPANGDDPNETLAKRLANLLDVALQTAEKYFNVSPNGNVIDRCRRLEQAGWERIYREELKPTHSISPLELGLADRLADEANLKMWHMRIVESFVSVTGYYVKEKPTVERFAETILLLWDLVTRIKGGNPFFRPQIGQQKAIITIGKPISVSERYADYKSDRRSAVAQLTQDLQTSLESLIIHQQTLV</sequence>
<dbReference type="AlphaFoldDB" id="A0A0K1S9W0"/>
<gene>
    <name evidence="2" type="ORF">VL20_6046</name>
</gene>
<protein>
    <recommendedName>
        <fullName evidence="1">Phospholipid/glycerol acyltransferase domain-containing protein</fullName>
    </recommendedName>
</protein>
<feature type="domain" description="Phospholipid/glycerol acyltransferase" evidence="1">
    <location>
        <begin position="66"/>
        <end position="210"/>
    </location>
</feature>
<dbReference type="KEGG" id="mpk:VL20_6046"/>
<evidence type="ECO:0000259" key="1">
    <source>
        <dbReference type="SMART" id="SM00563"/>
    </source>
</evidence>
<dbReference type="EMBL" id="CP011339">
    <property type="protein sequence ID" value="AKV70818.1"/>
    <property type="molecule type" value="Genomic_DNA"/>
</dbReference>
<dbReference type="PATRIC" id="fig|1638788.3.peg.6083"/>
<evidence type="ECO:0000313" key="3">
    <source>
        <dbReference type="Proteomes" id="UP000068167"/>
    </source>
</evidence>
<reference evidence="2 3" key="1">
    <citation type="journal article" date="2016" name="Stand. Genomic Sci.">
        <title>Complete genome sequence and genomic characterization of Microcystis panniformis FACHB 1757 by third-generation sequencing.</title>
        <authorList>
            <person name="Zhang J.Y."/>
            <person name="Guan R."/>
            <person name="Zhang H.J."/>
            <person name="Li H."/>
            <person name="Xiao P."/>
            <person name="Yu G.L."/>
            <person name="Du L."/>
            <person name="Cao D.M."/>
            <person name="Zhu B.C."/>
            <person name="Li R.H."/>
            <person name="Lu Z.H."/>
        </authorList>
    </citation>
    <scope>NUCLEOTIDE SEQUENCE [LARGE SCALE GENOMIC DNA]</scope>
    <source>
        <strain evidence="2 3">FACHB-1757</strain>
    </source>
</reference>
<keyword evidence="3" id="KW-1185">Reference proteome</keyword>
<dbReference type="RefSeq" id="WP_052278136.1">
    <property type="nucleotide sequence ID" value="NZ_CP011339.1"/>
</dbReference>
<dbReference type="Proteomes" id="UP000068167">
    <property type="component" value="Chromosome"/>
</dbReference>
<dbReference type="SUPFAM" id="SSF69593">
    <property type="entry name" value="Glycerol-3-phosphate (1)-acyltransferase"/>
    <property type="match status" value="1"/>
</dbReference>
<proteinExistence type="predicted"/>
<accession>A0A0K1S9W0</accession>
<name>A0A0K1S9W0_9CHRO</name>
<dbReference type="SMART" id="SM00563">
    <property type="entry name" value="PlsC"/>
    <property type="match status" value="1"/>
</dbReference>
<dbReference type="GO" id="GO:0016746">
    <property type="term" value="F:acyltransferase activity"/>
    <property type="evidence" value="ECO:0007669"/>
    <property type="project" value="InterPro"/>
</dbReference>
<dbReference type="InterPro" id="IPR002123">
    <property type="entry name" value="Plipid/glycerol_acylTrfase"/>
</dbReference>